<dbReference type="EMBL" id="MSFL01000023">
    <property type="protein sequence ID" value="PWY74430.1"/>
    <property type="molecule type" value="Genomic_DNA"/>
</dbReference>
<keyword evidence="1" id="KW-0812">Transmembrane</keyword>
<comment type="caution">
    <text evidence="2">The sequence shown here is derived from an EMBL/GenBank/DDBJ whole genome shotgun (WGS) entry which is preliminary data.</text>
</comment>
<evidence type="ECO:0000256" key="1">
    <source>
        <dbReference type="SAM" id="Phobius"/>
    </source>
</evidence>
<accession>A0A317VR94</accession>
<reference evidence="2 3" key="1">
    <citation type="submission" date="2016-12" db="EMBL/GenBank/DDBJ databases">
        <title>The genomes of Aspergillus section Nigri reveals drivers in fungal speciation.</title>
        <authorList>
            <consortium name="DOE Joint Genome Institute"/>
            <person name="Vesth T.C."/>
            <person name="Nybo J."/>
            <person name="Theobald S."/>
            <person name="Brandl J."/>
            <person name="Frisvad J.C."/>
            <person name="Nielsen K.F."/>
            <person name="Lyhne E.K."/>
            <person name="Kogle M.E."/>
            <person name="Kuo A."/>
            <person name="Riley R."/>
            <person name="Clum A."/>
            <person name="Nolan M."/>
            <person name="Lipzen A."/>
            <person name="Salamov A."/>
            <person name="Henrissat B."/>
            <person name="Wiebenga A."/>
            <person name="De Vries R.P."/>
            <person name="Grigoriev I.V."/>
            <person name="Mortensen U.H."/>
            <person name="Andersen M.R."/>
            <person name="Baker S.E."/>
        </authorList>
    </citation>
    <scope>NUCLEOTIDE SEQUENCE [LARGE SCALE GENOMIC DNA]</scope>
    <source>
        <strain evidence="2 3">CBS 117.55</strain>
    </source>
</reference>
<gene>
    <name evidence="2" type="ORF">BO70DRAFT_106827</name>
</gene>
<dbReference type="RefSeq" id="XP_025397077.1">
    <property type="nucleotide sequence ID" value="XM_025537843.1"/>
</dbReference>
<proteinExistence type="predicted"/>
<dbReference type="Proteomes" id="UP000247233">
    <property type="component" value="Unassembled WGS sequence"/>
</dbReference>
<sequence length="70" mass="7855">MTHRAYYFHDDDMITSSVFLRAMNESMRLGDEPIRLGGLGYVLRTLFTLLCIINTVAAIGFSGFGFGFRA</sequence>
<evidence type="ECO:0000313" key="3">
    <source>
        <dbReference type="Proteomes" id="UP000247233"/>
    </source>
</evidence>
<protein>
    <submittedName>
        <fullName evidence="2">Uncharacterized protein</fullName>
    </submittedName>
</protein>
<organism evidence="2 3">
    <name type="scientific">Aspergillus heteromorphus CBS 117.55</name>
    <dbReference type="NCBI Taxonomy" id="1448321"/>
    <lineage>
        <taxon>Eukaryota</taxon>
        <taxon>Fungi</taxon>
        <taxon>Dikarya</taxon>
        <taxon>Ascomycota</taxon>
        <taxon>Pezizomycotina</taxon>
        <taxon>Eurotiomycetes</taxon>
        <taxon>Eurotiomycetidae</taxon>
        <taxon>Eurotiales</taxon>
        <taxon>Aspergillaceae</taxon>
        <taxon>Aspergillus</taxon>
        <taxon>Aspergillus subgen. Circumdati</taxon>
    </lineage>
</organism>
<dbReference type="AlphaFoldDB" id="A0A317VR94"/>
<dbReference type="VEuPathDB" id="FungiDB:BO70DRAFT_106827"/>
<keyword evidence="1" id="KW-1133">Transmembrane helix</keyword>
<keyword evidence="1" id="KW-0472">Membrane</keyword>
<keyword evidence="3" id="KW-1185">Reference proteome</keyword>
<name>A0A317VR94_9EURO</name>
<dbReference type="GeneID" id="37060080"/>
<evidence type="ECO:0000313" key="2">
    <source>
        <dbReference type="EMBL" id="PWY74430.1"/>
    </source>
</evidence>
<feature type="transmembrane region" description="Helical" evidence="1">
    <location>
        <begin position="46"/>
        <end position="68"/>
    </location>
</feature>